<name>A0A1G6C420_EUBOX</name>
<gene>
    <name evidence="1" type="ORF">SAMN02910417_02048</name>
</gene>
<sequence length="418" mass="48792">MQWTQKQLETLYIEKNYSMELVAKVTGIPIAPLSRYFAAKKIPQKKMKFNGGRFPATEVRQVSSPIKNIQKKTQKTSFLHHCFRRGIMEQLTFDFFKHQNEETYFRLKNTLQDEYNVNKLHWEVRRSILKNMKKVSTERIEKLVEIIYDKRSTKEEVDDAKVELFCAFFPLYETTAKKLGLFDESLIYGDFFSECYIYSFEHALEKFTRKKGAFPSYLKITVSRTAPKLVRKLKSEDLAHSAQVERIINVYHNMCDEDNLFANYPIELQAMQLRERLNIKVKPSLKICREVVEGELRQSFVFLDAPNQDNTGTNQDILSSNASLQVASAEDECLGSEEAELKQLQEEILSLLSTTQTKKVINVIFRMLKNGTLPSTKQATMNRVQNRLNYTDEQIDDSWHEMQTTYILLKCTGEVNGW</sequence>
<reference evidence="1 2" key="1">
    <citation type="submission" date="2016-10" db="EMBL/GenBank/DDBJ databases">
        <authorList>
            <person name="de Groot N.N."/>
        </authorList>
    </citation>
    <scope>NUCLEOTIDE SEQUENCE [LARGE SCALE GENOMIC DNA]</scope>
    <source>
        <strain evidence="1 2">DSM 3217</strain>
    </source>
</reference>
<dbReference type="AlphaFoldDB" id="A0A1G6C420"/>
<protein>
    <submittedName>
        <fullName evidence="1">Uncharacterized protein</fullName>
    </submittedName>
</protein>
<accession>A0A1G6C420</accession>
<dbReference type="STRING" id="1732.SAMN02910417_02048"/>
<proteinExistence type="predicted"/>
<keyword evidence="2" id="KW-1185">Reference proteome</keyword>
<dbReference type="Proteomes" id="UP000199228">
    <property type="component" value="Unassembled WGS sequence"/>
</dbReference>
<dbReference type="EMBL" id="FMXR01000015">
    <property type="protein sequence ID" value="SDB27574.1"/>
    <property type="molecule type" value="Genomic_DNA"/>
</dbReference>
<evidence type="ECO:0000313" key="2">
    <source>
        <dbReference type="Proteomes" id="UP000199228"/>
    </source>
</evidence>
<evidence type="ECO:0000313" key="1">
    <source>
        <dbReference type="EMBL" id="SDB27574.1"/>
    </source>
</evidence>
<organism evidence="1 2">
    <name type="scientific">Eubacterium oxidoreducens</name>
    <dbReference type="NCBI Taxonomy" id="1732"/>
    <lineage>
        <taxon>Bacteria</taxon>
        <taxon>Bacillati</taxon>
        <taxon>Bacillota</taxon>
        <taxon>Clostridia</taxon>
        <taxon>Eubacteriales</taxon>
        <taxon>Eubacteriaceae</taxon>
        <taxon>Eubacterium</taxon>
    </lineage>
</organism>